<evidence type="ECO:0000313" key="1">
    <source>
        <dbReference type="EMBL" id="KIL56803.1"/>
    </source>
</evidence>
<proteinExistence type="predicted"/>
<evidence type="ECO:0000313" key="2">
    <source>
        <dbReference type="Proteomes" id="UP000054549"/>
    </source>
</evidence>
<keyword evidence="2" id="KW-1185">Reference proteome</keyword>
<gene>
    <name evidence="1" type="ORF">M378DRAFT_172389</name>
</gene>
<protein>
    <submittedName>
        <fullName evidence="1">Uncharacterized protein</fullName>
    </submittedName>
</protein>
<reference evidence="1 2" key="1">
    <citation type="submission" date="2014-04" db="EMBL/GenBank/DDBJ databases">
        <title>Evolutionary Origins and Diversification of the Mycorrhizal Mutualists.</title>
        <authorList>
            <consortium name="DOE Joint Genome Institute"/>
            <consortium name="Mycorrhizal Genomics Consortium"/>
            <person name="Kohler A."/>
            <person name="Kuo A."/>
            <person name="Nagy L.G."/>
            <person name="Floudas D."/>
            <person name="Copeland A."/>
            <person name="Barry K.W."/>
            <person name="Cichocki N."/>
            <person name="Veneault-Fourrey C."/>
            <person name="LaButti K."/>
            <person name="Lindquist E.A."/>
            <person name="Lipzen A."/>
            <person name="Lundell T."/>
            <person name="Morin E."/>
            <person name="Murat C."/>
            <person name="Riley R."/>
            <person name="Ohm R."/>
            <person name="Sun H."/>
            <person name="Tunlid A."/>
            <person name="Henrissat B."/>
            <person name="Grigoriev I.V."/>
            <person name="Hibbett D.S."/>
            <person name="Martin F."/>
        </authorList>
    </citation>
    <scope>NUCLEOTIDE SEQUENCE [LARGE SCALE GENOMIC DNA]</scope>
    <source>
        <strain evidence="1 2">Koide BX008</strain>
    </source>
</reference>
<dbReference type="AlphaFoldDB" id="A0A0C2WKV1"/>
<dbReference type="Proteomes" id="UP000054549">
    <property type="component" value="Unassembled WGS sequence"/>
</dbReference>
<dbReference type="HOGENOM" id="CLU_2426546_0_0_1"/>
<dbReference type="InParanoid" id="A0A0C2WKV1"/>
<sequence>MSGLARSYRVHEKLLNILPIKDDIDLRDALMVVISAAYVLALARMNKTQTATPVNRSVTFTLCSPRARRDDTRVGLSSGSRCSSTYAARRK</sequence>
<dbReference type="EMBL" id="KN818399">
    <property type="protein sequence ID" value="KIL56803.1"/>
    <property type="molecule type" value="Genomic_DNA"/>
</dbReference>
<name>A0A0C2WKV1_AMAMK</name>
<accession>A0A0C2WKV1</accession>
<organism evidence="1 2">
    <name type="scientific">Amanita muscaria (strain Koide BX008)</name>
    <dbReference type="NCBI Taxonomy" id="946122"/>
    <lineage>
        <taxon>Eukaryota</taxon>
        <taxon>Fungi</taxon>
        <taxon>Dikarya</taxon>
        <taxon>Basidiomycota</taxon>
        <taxon>Agaricomycotina</taxon>
        <taxon>Agaricomycetes</taxon>
        <taxon>Agaricomycetidae</taxon>
        <taxon>Agaricales</taxon>
        <taxon>Pluteineae</taxon>
        <taxon>Amanitaceae</taxon>
        <taxon>Amanita</taxon>
    </lineage>
</organism>